<name>A0AAD6VKZ3_9AGAR</name>
<comment type="caution">
    <text evidence="1">The sequence shown here is derived from an EMBL/GenBank/DDBJ whole genome shotgun (WGS) entry which is preliminary data.</text>
</comment>
<proteinExistence type="predicted"/>
<dbReference type="AlphaFoldDB" id="A0AAD6VKZ3"/>
<sequence>MPGLQGERQKEKKLALFAGCSGTTARPAPCAAPDSARHQTATRLREHITISQASSYVNLGLYLAGGFSASCQLFIHLRAAPRPTNFNHPNFGTRRRTADTQAPGNVLLKPDYSLAASLCDMRPVCMRFPCQLARSEPPIQNPSASGAFRVLCHSCAVHGCSPSSATQFPRYDYPGSVMPAVCQWTRPYHYATAQSHPTRALRRSFTSRRPTTPEDLGSGDEVVKDVYIQVDREKWVLANSALDEKVLRQAKFVAKARIEKGTFGVIDASVLRKGESASDLFPLQSLVFCDSPKITFGHFTSCHRAGLERDRVGPRSRLLMVRSWLLHGSIKAAHLKQMMVSFLPHLPPSAVRSKPRSDDAAQCRT</sequence>
<evidence type="ECO:0000313" key="2">
    <source>
        <dbReference type="Proteomes" id="UP001219525"/>
    </source>
</evidence>
<dbReference type="EMBL" id="JARJCW010000016">
    <property type="protein sequence ID" value="KAJ7216039.1"/>
    <property type="molecule type" value="Genomic_DNA"/>
</dbReference>
<evidence type="ECO:0000313" key="1">
    <source>
        <dbReference type="EMBL" id="KAJ7216039.1"/>
    </source>
</evidence>
<keyword evidence="2" id="KW-1185">Reference proteome</keyword>
<accession>A0AAD6VKZ3</accession>
<protein>
    <submittedName>
        <fullName evidence="1">Uncharacterized protein</fullName>
    </submittedName>
</protein>
<dbReference type="Proteomes" id="UP001219525">
    <property type="component" value="Unassembled WGS sequence"/>
</dbReference>
<organism evidence="1 2">
    <name type="scientific">Mycena pura</name>
    <dbReference type="NCBI Taxonomy" id="153505"/>
    <lineage>
        <taxon>Eukaryota</taxon>
        <taxon>Fungi</taxon>
        <taxon>Dikarya</taxon>
        <taxon>Basidiomycota</taxon>
        <taxon>Agaricomycotina</taxon>
        <taxon>Agaricomycetes</taxon>
        <taxon>Agaricomycetidae</taxon>
        <taxon>Agaricales</taxon>
        <taxon>Marasmiineae</taxon>
        <taxon>Mycenaceae</taxon>
        <taxon>Mycena</taxon>
    </lineage>
</organism>
<gene>
    <name evidence="1" type="ORF">GGX14DRAFT_391701</name>
</gene>
<reference evidence="1" key="1">
    <citation type="submission" date="2023-03" db="EMBL/GenBank/DDBJ databases">
        <title>Massive genome expansion in bonnet fungi (Mycena s.s.) driven by repeated elements and novel gene families across ecological guilds.</title>
        <authorList>
            <consortium name="Lawrence Berkeley National Laboratory"/>
            <person name="Harder C.B."/>
            <person name="Miyauchi S."/>
            <person name="Viragh M."/>
            <person name="Kuo A."/>
            <person name="Thoen E."/>
            <person name="Andreopoulos B."/>
            <person name="Lu D."/>
            <person name="Skrede I."/>
            <person name="Drula E."/>
            <person name="Henrissat B."/>
            <person name="Morin E."/>
            <person name="Kohler A."/>
            <person name="Barry K."/>
            <person name="LaButti K."/>
            <person name="Morin E."/>
            <person name="Salamov A."/>
            <person name="Lipzen A."/>
            <person name="Mereny Z."/>
            <person name="Hegedus B."/>
            <person name="Baldrian P."/>
            <person name="Stursova M."/>
            <person name="Weitz H."/>
            <person name="Taylor A."/>
            <person name="Grigoriev I.V."/>
            <person name="Nagy L.G."/>
            <person name="Martin F."/>
            <person name="Kauserud H."/>
        </authorList>
    </citation>
    <scope>NUCLEOTIDE SEQUENCE</scope>
    <source>
        <strain evidence="1">9144</strain>
    </source>
</reference>